<gene>
    <name evidence="3" type="ORF">CCMP2556_LOCUS51080</name>
</gene>
<feature type="signal peptide" evidence="1">
    <location>
        <begin position="1"/>
        <end position="20"/>
    </location>
</feature>
<dbReference type="Pfam" id="PF08241">
    <property type="entry name" value="Methyltransf_11"/>
    <property type="match status" value="1"/>
</dbReference>
<comment type="caution">
    <text evidence="3">The sequence shown here is derived from an EMBL/GenBank/DDBJ whole genome shotgun (WGS) entry which is preliminary data.</text>
</comment>
<dbReference type="PANTHER" id="PTHR43591:SF24">
    <property type="entry name" value="2-METHOXY-6-POLYPRENYL-1,4-BENZOQUINOL METHYLASE, MITOCHONDRIAL"/>
    <property type="match status" value="1"/>
</dbReference>
<dbReference type="PANTHER" id="PTHR43591">
    <property type="entry name" value="METHYLTRANSFERASE"/>
    <property type="match status" value="1"/>
</dbReference>
<name>A0ABP0SC00_9DINO</name>
<feature type="domain" description="Methyltransferase type 11" evidence="2">
    <location>
        <begin position="54"/>
        <end position="151"/>
    </location>
</feature>
<evidence type="ECO:0000259" key="2">
    <source>
        <dbReference type="Pfam" id="PF08241"/>
    </source>
</evidence>
<sequence>MSTWQLLLCLVATRFARIHGAIDANIYEKLFMVNWPMFEKMTEKVVQVHAKDVLDLGTGPGQPSLLIAKTLPSAKVHATDLQEAMVEKAKKRAEGVKNLDFSVHSADDLSSFHSKSFDAVTMSFVLMFVPDKAKSLREIGRVLRAGGHAFISIWKKMPFFTLAVEAYAEIAGEKPKEMPVNPLALAEEKLMKDLIEETRGLLVLEHEEPGEDDLDQVAAQAALQLVPFPNPVVARQLLTLGEEERQAVLTFFPAPRREEVQILLDQAPDPNAPASARAAYARYQAPEPLPLEPGATVAAPFERYKFKLISVSNSGSQITLDS</sequence>
<dbReference type="SUPFAM" id="SSF53335">
    <property type="entry name" value="S-adenosyl-L-methionine-dependent methyltransferases"/>
    <property type="match status" value="1"/>
</dbReference>
<evidence type="ECO:0000313" key="3">
    <source>
        <dbReference type="EMBL" id="CAK9109789.1"/>
    </source>
</evidence>
<dbReference type="Proteomes" id="UP001642484">
    <property type="component" value="Unassembled WGS sequence"/>
</dbReference>
<keyword evidence="1" id="KW-0732">Signal</keyword>
<protein>
    <recommendedName>
        <fullName evidence="2">Methyltransferase type 11 domain-containing protein</fullName>
    </recommendedName>
</protein>
<dbReference type="CDD" id="cd02440">
    <property type="entry name" value="AdoMet_MTases"/>
    <property type="match status" value="1"/>
</dbReference>
<dbReference type="Gene3D" id="3.40.50.150">
    <property type="entry name" value="Vaccinia Virus protein VP39"/>
    <property type="match status" value="1"/>
</dbReference>
<dbReference type="EMBL" id="CAXAMN010027262">
    <property type="protein sequence ID" value="CAK9109789.1"/>
    <property type="molecule type" value="Genomic_DNA"/>
</dbReference>
<keyword evidence="4" id="KW-1185">Reference proteome</keyword>
<dbReference type="InterPro" id="IPR029063">
    <property type="entry name" value="SAM-dependent_MTases_sf"/>
</dbReference>
<proteinExistence type="predicted"/>
<accession>A0ABP0SC00</accession>
<evidence type="ECO:0000313" key="4">
    <source>
        <dbReference type="Proteomes" id="UP001642484"/>
    </source>
</evidence>
<evidence type="ECO:0000256" key="1">
    <source>
        <dbReference type="SAM" id="SignalP"/>
    </source>
</evidence>
<feature type="chain" id="PRO_5047278527" description="Methyltransferase type 11 domain-containing protein" evidence="1">
    <location>
        <begin position="21"/>
        <end position="322"/>
    </location>
</feature>
<organism evidence="3 4">
    <name type="scientific">Durusdinium trenchii</name>
    <dbReference type="NCBI Taxonomy" id="1381693"/>
    <lineage>
        <taxon>Eukaryota</taxon>
        <taxon>Sar</taxon>
        <taxon>Alveolata</taxon>
        <taxon>Dinophyceae</taxon>
        <taxon>Suessiales</taxon>
        <taxon>Symbiodiniaceae</taxon>
        <taxon>Durusdinium</taxon>
    </lineage>
</organism>
<reference evidence="3 4" key="1">
    <citation type="submission" date="2024-02" db="EMBL/GenBank/DDBJ databases">
        <authorList>
            <person name="Chen Y."/>
            <person name="Shah S."/>
            <person name="Dougan E. K."/>
            <person name="Thang M."/>
            <person name="Chan C."/>
        </authorList>
    </citation>
    <scope>NUCLEOTIDE SEQUENCE [LARGE SCALE GENOMIC DNA]</scope>
</reference>
<dbReference type="InterPro" id="IPR013216">
    <property type="entry name" value="Methyltransf_11"/>
</dbReference>